<accession>A0A6P7GGE0</accession>
<dbReference type="GO" id="GO:0003677">
    <property type="term" value="F:DNA binding"/>
    <property type="evidence" value="ECO:0007669"/>
    <property type="project" value="InterPro"/>
</dbReference>
<dbReference type="GO" id="GO:0006357">
    <property type="term" value="P:regulation of transcription by RNA polymerase II"/>
    <property type="evidence" value="ECO:0007669"/>
    <property type="project" value="TreeGrafter"/>
</dbReference>
<feature type="region of interest" description="Disordered" evidence="2">
    <location>
        <begin position="134"/>
        <end position="157"/>
    </location>
</feature>
<name>A0A6P7GGE0_DIAVI</name>
<dbReference type="Pfam" id="PF02944">
    <property type="entry name" value="BESS"/>
    <property type="match status" value="1"/>
</dbReference>
<dbReference type="GO" id="GO:0005667">
    <property type="term" value="C:transcription regulator complex"/>
    <property type="evidence" value="ECO:0007669"/>
    <property type="project" value="TreeGrafter"/>
</dbReference>
<organism evidence="5">
    <name type="scientific">Diabrotica virgifera virgifera</name>
    <name type="common">western corn rootworm</name>
    <dbReference type="NCBI Taxonomy" id="50390"/>
    <lineage>
        <taxon>Eukaryota</taxon>
        <taxon>Metazoa</taxon>
        <taxon>Ecdysozoa</taxon>
        <taxon>Arthropoda</taxon>
        <taxon>Hexapoda</taxon>
        <taxon>Insecta</taxon>
        <taxon>Pterygota</taxon>
        <taxon>Neoptera</taxon>
        <taxon>Endopterygota</taxon>
        <taxon>Coleoptera</taxon>
        <taxon>Polyphaga</taxon>
        <taxon>Cucujiformia</taxon>
        <taxon>Chrysomeloidea</taxon>
        <taxon>Chrysomelidae</taxon>
        <taxon>Galerucinae</taxon>
        <taxon>Diabroticina</taxon>
        <taxon>Diabroticites</taxon>
        <taxon>Diabrotica</taxon>
    </lineage>
</organism>
<comment type="subcellular location">
    <subcellularLocation>
        <location evidence="1">Nucleus</location>
    </subcellularLocation>
</comment>
<dbReference type="AlphaFoldDB" id="A0A6P7GGE0"/>
<evidence type="ECO:0000256" key="1">
    <source>
        <dbReference type="PROSITE-ProRule" id="PRU00371"/>
    </source>
</evidence>
<protein>
    <submittedName>
        <fullName evidence="5">Uncharacterized protein LOC114342214</fullName>
    </submittedName>
</protein>
<proteinExistence type="predicted"/>
<dbReference type="GO" id="GO:0005634">
    <property type="term" value="C:nucleus"/>
    <property type="evidence" value="ECO:0007669"/>
    <property type="project" value="UniProtKB-SubCell"/>
</dbReference>
<reference evidence="5" key="1">
    <citation type="submission" date="2025-08" db="UniProtKB">
        <authorList>
            <consortium name="RefSeq"/>
        </authorList>
    </citation>
    <scope>IDENTIFICATION</scope>
    <source>
        <tissue evidence="5">Whole insect</tissue>
    </source>
</reference>
<evidence type="ECO:0000259" key="4">
    <source>
        <dbReference type="PROSITE" id="PS51031"/>
    </source>
</evidence>
<dbReference type="PANTHER" id="PTHR12243:SF60">
    <property type="entry name" value="SI:CH211-15D5.12-RELATED"/>
    <property type="match status" value="1"/>
</dbReference>
<dbReference type="Pfam" id="PF10545">
    <property type="entry name" value="MADF_DNA_bdg"/>
    <property type="match status" value="1"/>
</dbReference>
<gene>
    <name evidence="5" type="primary">LOC114342214</name>
</gene>
<dbReference type="InParanoid" id="A0A6P7GGE0"/>
<feature type="compositionally biased region" description="Acidic residues" evidence="2">
    <location>
        <begin position="143"/>
        <end position="157"/>
    </location>
</feature>
<dbReference type="PANTHER" id="PTHR12243">
    <property type="entry name" value="MADF DOMAIN TRANSCRIPTION FACTOR"/>
    <property type="match status" value="1"/>
</dbReference>
<feature type="domain" description="MADF" evidence="3">
    <location>
        <begin position="10"/>
        <end position="100"/>
    </location>
</feature>
<dbReference type="PROSITE" id="PS51031">
    <property type="entry name" value="BESS"/>
    <property type="match status" value="1"/>
</dbReference>
<dbReference type="FunCoup" id="A0A6P7GGE0">
    <property type="interactions" value="20"/>
</dbReference>
<evidence type="ECO:0000313" key="5">
    <source>
        <dbReference type="RefSeq" id="XP_028148804.1"/>
    </source>
</evidence>
<dbReference type="InterPro" id="IPR004210">
    <property type="entry name" value="BESS_motif"/>
</dbReference>
<evidence type="ECO:0000259" key="3">
    <source>
        <dbReference type="PROSITE" id="PS51029"/>
    </source>
</evidence>
<dbReference type="InterPro" id="IPR006578">
    <property type="entry name" value="MADF-dom"/>
</dbReference>
<dbReference type="SMART" id="SM00595">
    <property type="entry name" value="MADF"/>
    <property type="match status" value="1"/>
</dbReference>
<evidence type="ECO:0000256" key="2">
    <source>
        <dbReference type="SAM" id="MobiDB-lite"/>
    </source>
</evidence>
<sequence length="308" mass="34945">MQDDQQFNIKFVGLVEAHPCLYDSTREEYHMSHLQERAWAKIAKDIGEGATITECKNRWKNLRGSYTKHLKKYVPSGSGVSVKRPYYLAEHIGFILPFTKSRQAKGNIASPSNTESCSSNTFNEQFSTQDVLTEELSQKSGGEEEEEREEISQNDETEIILSNRQDVLEKDNFPRHLEKRTLSKSSVVTENKIKKMKTADATLQDVNKAAMDYFEEKKKKQSTNRPIDSANNDADVQFLLSLLPDLKKMTDRQKRQYKVGVLNLAGEILDETEIANTTVTQICPTSDNYSPIHVHGMPSSRPSTSTCI</sequence>
<dbReference type="RefSeq" id="XP_028148804.1">
    <property type="nucleotide sequence ID" value="XM_028293003.1"/>
</dbReference>
<dbReference type="InterPro" id="IPR039353">
    <property type="entry name" value="TF_Adf1"/>
</dbReference>
<keyword evidence="1" id="KW-0539">Nucleus</keyword>
<feature type="domain" description="BESS" evidence="4">
    <location>
        <begin position="232"/>
        <end position="271"/>
    </location>
</feature>
<dbReference type="PROSITE" id="PS51029">
    <property type="entry name" value="MADF"/>
    <property type="match status" value="1"/>
</dbReference>